<dbReference type="Proteomes" id="UP000746595">
    <property type="component" value="Unassembled WGS sequence"/>
</dbReference>
<comment type="caution">
    <text evidence="2">The sequence shown here is derived from an EMBL/GenBank/DDBJ whole genome shotgun (WGS) entry which is preliminary data.</text>
</comment>
<name>A0ABX1G008_9MICC</name>
<feature type="transmembrane region" description="Helical" evidence="1">
    <location>
        <begin position="103"/>
        <end position="123"/>
    </location>
</feature>
<protein>
    <recommendedName>
        <fullName evidence="4">PH domain-containing protein</fullName>
    </recommendedName>
</protein>
<reference evidence="2 3" key="1">
    <citation type="submission" date="2020-04" db="EMBL/GenBank/DDBJ databases">
        <title>Paeniglutamicibacter sp. ANT13_2, a novel actinomycete isolated from sediment in Antarctica.</title>
        <authorList>
            <person name="Sakdapetsiri C."/>
            <person name="Pinyakong O."/>
        </authorList>
    </citation>
    <scope>NUCLEOTIDE SEQUENCE [LARGE SCALE GENOMIC DNA]</scope>
    <source>
        <strain evidence="2 3">ANT13_2</strain>
    </source>
</reference>
<feature type="transmembrane region" description="Helical" evidence="1">
    <location>
        <begin position="20"/>
        <end position="42"/>
    </location>
</feature>
<feature type="transmembrane region" description="Helical" evidence="1">
    <location>
        <begin position="135"/>
        <end position="152"/>
    </location>
</feature>
<keyword evidence="1" id="KW-1133">Transmembrane helix</keyword>
<dbReference type="RefSeq" id="WP_168150488.1">
    <property type="nucleotide sequence ID" value="NZ_JAAWVT010000001.1"/>
</dbReference>
<keyword evidence="1" id="KW-0812">Transmembrane</keyword>
<organism evidence="2 3">
    <name type="scientific">Paeniglutamicibacter terrestris</name>
    <dbReference type="NCBI Taxonomy" id="2723403"/>
    <lineage>
        <taxon>Bacteria</taxon>
        <taxon>Bacillati</taxon>
        <taxon>Actinomycetota</taxon>
        <taxon>Actinomycetes</taxon>
        <taxon>Micrococcales</taxon>
        <taxon>Micrococcaceae</taxon>
        <taxon>Paeniglutamicibacter</taxon>
    </lineage>
</organism>
<evidence type="ECO:0000256" key="1">
    <source>
        <dbReference type="SAM" id="Phobius"/>
    </source>
</evidence>
<evidence type="ECO:0000313" key="3">
    <source>
        <dbReference type="Proteomes" id="UP000746595"/>
    </source>
</evidence>
<keyword evidence="1" id="KW-0472">Membrane</keyword>
<proteinExistence type="predicted"/>
<feature type="transmembrane region" description="Helical" evidence="1">
    <location>
        <begin position="48"/>
        <end position="68"/>
    </location>
</feature>
<accession>A0ABX1G008</accession>
<sequence length="277" mass="30053">MSKMESSPSLWAPRHSGWRLAHHLFASFILLAFLAGSGTYALLSQKSVLATGLLASALALLLGVAAAFRRSPADRAVVNMAVLTSSGPRAATWFPMFRTSAKGAAAIMGLSVVILVATVSLSARLLLIHNYEPRGLILALTALLLAIGVYVLNRGIRMARLAVTAQEPGVYLTRSRIVIHSSRGTREIYWNDVADIEAADPPRRKPLGKRGPAWILVLPHAQNGRSPKPLAITIHELAANPDQLHRAINHYWANTEQRAELGTDEAVDRLQGFLPEE</sequence>
<gene>
    <name evidence="2" type="ORF">HED64_02370</name>
</gene>
<evidence type="ECO:0008006" key="4">
    <source>
        <dbReference type="Google" id="ProtNLM"/>
    </source>
</evidence>
<keyword evidence="3" id="KW-1185">Reference proteome</keyword>
<evidence type="ECO:0000313" key="2">
    <source>
        <dbReference type="EMBL" id="NKG19552.1"/>
    </source>
</evidence>
<dbReference type="EMBL" id="JAAWVT010000001">
    <property type="protein sequence ID" value="NKG19552.1"/>
    <property type="molecule type" value="Genomic_DNA"/>
</dbReference>